<reference evidence="2" key="1">
    <citation type="submission" date="2015-10" db="EMBL/GenBank/DDBJ databases">
        <title>Niche specialization of a soil ammonia-oxidizing archaeon, Candidatus Nitrosocosmicus oleophilus.</title>
        <authorList>
            <person name="Jung M.-Y."/>
            <person name="Rhee S.-K."/>
        </authorList>
    </citation>
    <scope>NUCLEOTIDE SEQUENCE [LARGE SCALE GENOMIC DNA]</scope>
    <source>
        <strain evidence="2">MY3</strain>
    </source>
</reference>
<sequence>MSIEVINTMFPASVIFGSIKDNNKEFRYNIEILSKNVIRKF</sequence>
<dbReference type="GeneID" id="74305814"/>
<name>A0A654LU21_9ARCH</name>
<dbReference type="Proteomes" id="UP000058925">
    <property type="component" value="Chromosome"/>
</dbReference>
<evidence type="ECO:0000313" key="1">
    <source>
        <dbReference type="EMBL" id="ALI34924.1"/>
    </source>
</evidence>
<proteinExistence type="predicted"/>
<dbReference type="EMBL" id="CP012850">
    <property type="protein sequence ID" value="ALI34924.1"/>
    <property type="molecule type" value="Genomic_DNA"/>
</dbReference>
<dbReference type="AlphaFoldDB" id="A0A654LU21"/>
<dbReference type="RefSeq" id="WP_257720001.1">
    <property type="nucleotide sequence ID" value="NZ_CP012850.1"/>
</dbReference>
<evidence type="ECO:0000313" key="2">
    <source>
        <dbReference type="Proteomes" id="UP000058925"/>
    </source>
</evidence>
<protein>
    <submittedName>
        <fullName evidence="1">Uncharacterized protein</fullName>
    </submittedName>
</protein>
<organism evidence="1 2">
    <name type="scientific">Candidatus Nitrosocosmicus oleophilus</name>
    <dbReference type="NCBI Taxonomy" id="1353260"/>
    <lineage>
        <taxon>Archaea</taxon>
        <taxon>Nitrososphaerota</taxon>
        <taxon>Nitrososphaeria</taxon>
        <taxon>Nitrososphaerales</taxon>
        <taxon>Nitrososphaeraceae</taxon>
        <taxon>Candidatus Nitrosocosmicus</taxon>
    </lineage>
</organism>
<gene>
    <name evidence="1" type="ORF">NMY3_00715</name>
</gene>
<keyword evidence="2" id="KW-1185">Reference proteome</keyword>
<dbReference type="KEGG" id="taa:NMY3_00715"/>
<accession>A0A654LU21</accession>